<dbReference type="GO" id="GO:0140359">
    <property type="term" value="F:ABC-type transporter activity"/>
    <property type="evidence" value="ECO:0007669"/>
    <property type="project" value="InterPro"/>
</dbReference>
<dbReference type="Proteomes" id="UP000052237">
    <property type="component" value="Unassembled WGS sequence"/>
</dbReference>
<organism evidence="11 12">
    <name type="scientific">Campylobacter hyointestinalis subsp. hyointestinalis</name>
    <dbReference type="NCBI Taxonomy" id="91352"/>
    <lineage>
        <taxon>Bacteria</taxon>
        <taxon>Pseudomonadati</taxon>
        <taxon>Campylobacterota</taxon>
        <taxon>Epsilonproteobacteria</taxon>
        <taxon>Campylobacterales</taxon>
        <taxon>Campylobacteraceae</taxon>
        <taxon>Campylobacter</taxon>
    </lineage>
</organism>
<dbReference type="InterPro" id="IPR047817">
    <property type="entry name" value="ABC2_TM_bact-type"/>
</dbReference>
<protein>
    <submittedName>
        <fullName evidence="11">ABC-type multidrug transport system permease component</fullName>
    </submittedName>
</protein>
<feature type="transmembrane region" description="Helical" evidence="8">
    <location>
        <begin position="229"/>
        <end position="255"/>
    </location>
</feature>
<reference evidence="12 13" key="1">
    <citation type="submission" date="2015-11" db="EMBL/GenBank/DDBJ databases">
        <authorList>
            <consortium name="Pathogen Informatics"/>
        </authorList>
    </citation>
    <scope>NUCLEOTIDE SEQUENCE [LARGE SCALE GENOMIC DNA]</scope>
    <source>
        <strain evidence="11 12">006A-0059</strain>
        <strain evidence="10 13">006A-0191</strain>
    </source>
</reference>
<dbReference type="EMBL" id="FAUW01000003">
    <property type="protein sequence ID" value="CUU80675.1"/>
    <property type="molecule type" value="Genomic_DNA"/>
</dbReference>
<evidence type="ECO:0000313" key="12">
    <source>
        <dbReference type="Proteomes" id="UP000052237"/>
    </source>
</evidence>
<evidence type="ECO:0000313" key="10">
    <source>
        <dbReference type="EMBL" id="CUU80675.1"/>
    </source>
</evidence>
<dbReference type="RefSeq" id="WP_059425845.1">
    <property type="nucleotide sequence ID" value="NZ_FAUT01000001.1"/>
</dbReference>
<feature type="transmembrane region" description="Helical" evidence="8">
    <location>
        <begin position="262"/>
        <end position="283"/>
    </location>
</feature>
<dbReference type="Proteomes" id="UP000052257">
    <property type="component" value="Unassembled WGS sequence"/>
</dbReference>
<keyword evidence="3" id="KW-0813">Transport</keyword>
<evidence type="ECO:0000259" key="9">
    <source>
        <dbReference type="PROSITE" id="PS51012"/>
    </source>
</evidence>
<name>A0A0S4S6P9_CAMHY</name>
<keyword evidence="6 8" id="KW-1133">Transmembrane helix</keyword>
<evidence type="ECO:0000256" key="1">
    <source>
        <dbReference type="ARBA" id="ARBA00004651"/>
    </source>
</evidence>
<keyword evidence="12" id="KW-1185">Reference proteome</keyword>
<keyword evidence="7 8" id="KW-0472">Membrane</keyword>
<dbReference type="AlphaFoldDB" id="A0A0S4S6P9"/>
<feature type="transmembrane region" description="Helical" evidence="8">
    <location>
        <begin position="150"/>
        <end position="169"/>
    </location>
</feature>
<evidence type="ECO:0000256" key="8">
    <source>
        <dbReference type="SAM" id="Phobius"/>
    </source>
</evidence>
<feature type="transmembrane region" description="Helical" evidence="8">
    <location>
        <begin position="21"/>
        <end position="41"/>
    </location>
</feature>
<dbReference type="PANTHER" id="PTHR30294">
    <property type="entry name" value="MEMBRANE COMPONENT OF ABC TRANSPORTER YHHJ-RELATED"/>
    <property type="match status" value="1"/>
</dbReference>
<comment type="caution">
    <text evidence="11">The sequence shown here is derived from an EMBL/GenBank/DDBJ whole genome shotgun (WGS) entry which is preliminary data.</text>
</comment>
<evidence type="ECO:0000313" key="13">
    <source>
        <dbReference type="Proteomes" id="UP000052257"/>
    </source>
</evidence>
<evidence type="ECO:0000256" key="3">
    <source>
        <dbReference type="ARBA" id="ARBA00022448"/>
    </source>
</evidence>
<accession>A0A0S4S6P9</accession>
<keyword evidence="4" id="KW-1003">Cell membrane</keyword>
<accession>A0A9W5ASZ2</accession>
<feature type="domain" description="ABC transmembrane type-2" evidence="9">
    <location>
        <begin position="117"/>
        <end position="344"/>
    </location>
</feature>
<dbReference type="GeneID" id="29473389"/>
<sequence>MRLLALIKKEALAIRNDRRSMFVIIVPPLLQILIFAFSVTLEVKNLNLAILNLDSSSYAKEVITKLESAKFIKSITMVKSYEEGKRLITNQKVLAFLVIPKNFSKGENLALVMDGRYSNSAQIANGYIEQAISGLSIDARNFYNPNLDNFWWIVPNLSCSILMVMSIVLTSLSISREREVGTFDQIIVSPLSSFEILLGKLLPAFLISLALSSVVLFIAYFFFKVPIVGSLWLLYLGTAIFIFCVCSIGLFISVFSNTQQQAILGAFVFLLPSFMLSGFATPIENMPSWLQPVSYFVPLTYHITFVKGVLLKDISFTQSLEYILPMAVFGIVIFMITLIFFRRSILR</sequence>
<feature type="transmembrane region" description="Helical" evidence="8">
    <location>
        <begin position="322"/>
        <end position="341"/>
    </location>
</feature>
<dbReference type="EMBL" id="FAVB01000003">
    <property type="protein sequence ID" value="CUU82562.1"/>
    <property type="molecule type" value="Genomic_DNA"/>
</dbReference>
<dbReference type="PROSITE" id="PS51012">
    <property type="entry name" value="ABC_TM2"/>
    <property type="match status" value="1"/>
</dbReference>
<keyword evidence="5 8" id="KW-0812">Transmembrane</keyword>
<gene>
    <name evidence="11" type="primary">ybhR</name>
    <name evidence="11" type="ORF">ERS686654_01323</name>
    <name evidence="10" type="ORF">ERS739220_01144</name>
</gene>
<dbReference type="Gene3D" id="3.40.1710.10">
    <property type="entry name" value="abc type-2 transporter like domain"/>
    <property type="match status" value="1"/>
</dbReference>
<dbReference type="GO" id="GO:0005886">
    <property type="term" value="C:plasma membrane"/>
    <property type="evidence" value="ECO:0007669"/>
    <property type="project" value="UniProtKB-SubCell"/>
</dbReference>
<dbReference type="Pfam" id="PF12698">
    <property type="entry name" value="ABC2_membrane_3"/>
    <property type="match status" value="1"/>
</dbReference>
<dbReference type="InterPro" id="IPR051449">
    <property type="entry name" value="ABC-2_transporter_component"/>
</dbReference>
<comment type="subcellular location">
    <subcellularLocation>
        <location evidence="1">Cell membrane</location>
        <topology evidence="1">Multi-pass membrane protein</topology>
    </subcellularLocation>
</comment>
<evidence type="ECO:0000256" key="4">
    <source>
        <dbReference type="ARBA" id="ARBA00022475"/>
    </source>
</evidence>
<evidence type="ECO:0000256" key="6">
    <source>
        <dbReference type="ARBA" id="ARBA00022989"/>
    </source>
</evidence>
<evidence type="ECO:0000313" key="11">
    <source>
        <dbReference type="EMBL" id="CUU82562.1"/>
    </source>
</evidence>
<dbReference type="InterPro" id="IPR013525">
    <property type="entry name" value="ABC2_TM"/>
</dbReference>
<evidence type="ECO:0000256" key="5">
    <source>
        <dbReference type="ARBA" id="ARBA00022692"/>
    </source>
</evidence>
<feature type="transmembrane region" description="Helical" evidence="8">
    <location>
        <begin position="201"/>
        <end position="223"/>
    </location>
</feature>
<evidence type="ECO:0000256" key="7">
    <source>
        <dbReference type="ARBA" id="ARBA00023136"/>
    </source>
</evidence>
<evidence type="ECO:0000256" key="2">
    <source>
        <dbReference type="ARBA" id="ARBA00007783"/>
    </source>
</evidence>
<dbReference type="PANTHER" id="PTHR30294:SF29">
    <property type="entry name" value="MULTIDRUG ABC TRANSPORTER PERMEASE YBHS-RELATED"/>
    <property type="match status" value="1"/>
</dbReference>
<comment type="similarity">
    <text evidence="2">Belongs to the ABC-2 integral membrane protein family.</text>
</comment>
<proteinExistence type="inferred from homology"/>